<dbReference type="EMBL" id="JADFTS010000008">
    <property type="protein sequence ID" value="KAF9591880.1"/>
    <property type="molecule type" value="Genomic_DNA"/>
</dbReference>
<organism evidence="3 4">
    <name type="scientific">Coptis chinensis</name>
    <dbReference type="NCBI Taxonomy" id="261450"/>
    <lineage>
        <taxon>Eukaryota</taxon>
        <taxon>Viridiplantae</taxon>
        <taxon>Streptophyta</taxon>
        <taxon>Embryophyta</taxon>
        <taxon>Tracheophyta</taxon>
        <taxon>Spermatophyta</taxon>
        <taxon>Magnoliopsida</taxon>
        <taxon>Ranunculales</taxon>
        <taxon>Ranunculaceae</taxon>
        <taxon>Coptidoideae</taxon>
        <taxon>Coptis</taxon>
    </lineage>
</organism>
<dbReference type="InterPro" id="IPR053793">
    <property type="entry name" value="PB1-like"/>
</dbReference>
<dbReference type="Proteomes" id="UP000631114">
    <property type="component" value="Unassembled WGS sequence"/>
</dbReference>
<protein>
    <recommendedName>
        <fullName evidence="2">PB1 domain-containing protein</fullName>
    </recommendedName>
</protein>
<evidence type="ECO:0000256" key="1">
    <source>
        <dbReference type="SAM" id="MobiDB-lite"/>
    </source>
</evidence>
<evidence type="ECO:0000313" key="3">
    <source>
        <dbReference type="EMBL" id="KAF9591880.1"/>
    </source>
</evidence>
<feature type="region of interest" description="Disordered" evidence="1">
    <location>
        <begin position="210"/>
        <end position="234"/>
    </location>
</feature>
<feature type="compositionally biased region" description="Polar residues" evidence="1">
    <location>
        <begin position="210"/>
        <end position="230"/>
    </location>
</feature>
<comment type="caution">
    <text evidence="3">The sequence shown here is derived from an EMBL/GenBank/DDBJ whole genome shotgun (WGS) entry which is preliminary data.</text>
</comment>
<dbReference type="PROSITE" id="PS51745">
    <property type="entry name" value="PB1"/>
    <property type="match status" value="1"/>
</dbReference>
<evidence type="ECO:0000259" key="2">
    <source>
        <dbReference type="PROSITE" id="PS51745"/>
    </source>
</evidence>
<feature type="region of interest" description="Disordered" evidence="1">
    <location>
        <begin position="1"/>
        <end position="33"/>
    </location>
</feature>
<dbReference type="SMART" id="SM00666">
    <property type="entry name" value="PB1"/>
    <property type="match status" value="1"/>
</dbReference>
<name>A0A835LEN5_9MAGN</name>
<dbReference type="OrthoDB" id="774308at2759"/>
<feature type="compositionally biased region" description="Polar residues" evidence="1">
    <location>
        <begin position="694"/>
        <end position="710"/>
    </location>
</feature>
<proteinExistence type="predicted"/>
<dbReference type="SUPFAM" id="SSF54277">
    <property type="entry name" value="CAD &amp; PB1 domains"/>
    <property type="match status" value="1"/>
</dbReference>
<dbReference type="PANTHER" id="PTHR31066:SF27">
    <property type="entry name" value="EXPRESSED PROTEIN"/>
    <property type="match status" value="1"/>
</dbReference>
<sequence length="710" mass="78612">MDPPPLSTQTPTHLNYPDSVESSPRSRNNDSWDEQTFQAAPGSKLRLMCSYGGHIVPRPHDKSLCYLGGDTRIIVVDRHSSLSDLSRRLSRSLLNGRNFTVKYQLPNEDLDSLISVTTDEDLDNMIDEYDRTSSPSSIKPSRLRLFLFPTKPDSASSIGSLLDDSKSESWFVEALNGSGVLPRGYSGGDGANVDCLLDLDDVDNNNNVQTRNVENTQNDPKVKISSNQDVHSVPDSPMLDTTSSFGSTSSSPCMVNLPPIRVHIEDINQKAGFDEQFGSLTVGLGVAPISQGIVGIVSPPVAATIVPATVVTGIPASGNTSSNVVGIVENTSRVFSDDERSEKSERSERSERSEQGVGTGFRKPQQRQLVQKSGGGLDLPSPDGNSRDNSVPDGMMRAKQMYYGEQMVQVQSRDNRNQEQKREMNNQNYRVQMQQQDSSYGLTSNQLDHLQQLQQQQQQQHQQLQQQQLQQQHQQQQHQQQQQFYNAGTHYVQQQASGQMPMQSYYQMHPQQQQQQQQLQQQQQQQQLQQQYDQNYPMYYVTVPQNQAYGYSMQSNVSESSSIPSSRPPIPPSPTMLPTPAAYKEQASNVFPSRAAAPQKPELGASMYTTATTQTPQLLQAPSGSQYVSYSPHQMHHASQSIAAAATNANYGYEYSDPSNPQIYYTQAHGTALPPQYQTMTPAAAVAASEASAQIPTDNTKPQLRTPQSI</sequence>
<dbReference type="AlphaFoldDB" id="A0A835LEN5"/>
<dbReference type="InterPro" id="IPR053198">
    <property type="entry name" value="Gynoecium_Dev_Regulator"/>
</dbReference>
<keyword evidence="4" id="KW-1185">Reference proteome</keyword>
<feature type="region of interest" description="Disordered" evidence="1">
    <location>
        <begin position="689"/>
        <end position="710"/>
    </location>
</feature>
<accession>A0A835LEN5</accession>
<dbReference type="PANTHER" id="PTHR31066">
    <property type="entry name" value="OS05G0427100 PROTEIN-RELATED"/>
    <property type="match status" value="1"/>
</dbReference>
<evidence type="ECO:0000313" key="4">
    <source>
        <dbReference type="Proteomes" id="UP000631114"/>
    </source>
</evidence>
<dbReference type="Gene3D" id="3.10.20.90">
    <property type="entry name" value="Phosphatidylinositol 3-kinase Catalytic Subunit, Chain A, domain 1"/>
    <property type="match status" value="1"/>
</dbReference>
<reference evidence="3 4" key="1">
    <citation type="submission" date="2020-10" db="EMBL/GenBank/DDBJ databases">
        <title>The Coptis chinensis genome and diversification of protoberbering-type alkaloids.</title>
        <authorList>
            <person name="Wang B."/>
            <person name="Shu S."/>
            <person name="Song C."/>
            <person name="Liu Y."/>
        </authorList>
    </citation>
    <scope>NUCLEOTIDE SEQUENCE [LARGE SCALE GENOMIC DNA]</scope>
    <source>
        <strain evidence="3">HL-2020</strain>
        <tissue evidence="3">Leaf</tissue>
    </source>
</reference>
<feature type="domain" description="PB1" evidence="2">
    <location>
        <begin position="44"/>
        <end position="150"/>
    </location>
</feature>
<dbReference type="Pfam" id="PF00564">
    <property type="entry name" value="PB1"/>
    <property type="match status" value="1"/>
</dbReference>
<gene>
    <name evidence="3" type="ORF">IFM89_008926</name>
</gene>
<dbReference type="InterPro" id="IPR000270">
    <property type="entry name" value="PB1_dom"/>
</dbReference>
<dbReference type="CDD" id="cd06410">
    <property type="entry name" value="PB1_UP2"/>
    <property type="match status" value="1"/>
</dbReference>
<feature type="compositionally biased region" description="Basic and acidic residues" evidence="1">
    <location>
        <begin position="335"/>
        <end position="354"/>
    </location>
</feature>
<feature type="region of interest" description="Disordered" evidence="1">
    <location>
        <begin position="334"/>
        <end position="393"/>
    </location>
</feature>